<evidence type="ECO:0000256" key="5">
    <source>
        <dbReference type="ARBA" id="ARBA00022989"/>
    </source>
</evidence>
<dbReference type="KEGG" id="rgi:RGI145_19700"/>
<evidence type="ECO:0000256" key="9">
    <source>
        <dbReference type="ARBA" id="ARBA00023201"/>
    </source>
</evidence>
<dbReference type="Pfam" id="PF00999">
    <property type="entry name" value="Na_H_Exchanger"/>
    <property type="match status" value="1"/>
</dbReference>
<sequence length="709" mass="75968">MNLIATILSLGSGLLAVIVLVQVMAARTNLPEATVLSLAGIALGSLLPLAAAMLPGPVREGLSLLVSPSLPAEAYLWVFLPPLLFQSALSIEFREMLPDLGPILLLAVVAVFVATAVTGFAMAAVTAQGLTVCLLLGAIIATTDPAAVIAVFREVGAPGRLMRLVSGESLLNDAAAIAIMGVLLAMLSGDAAEASPIAGLRELALSLGGGAICGIVAGRITAALLPALGGLALAEAALTLALPYPLYLLADRGIGVSGVVAVVAAGLVINALGRTRLSPRNWTHLQLIWEQIAMLAGAMIFLLATLQARHLLGGMEVHDLLLLLVLVVAALGARLAVLFGLLPLLGWLRLGAPVSTAYKLVIAWGGLRGAVTVVLALGLAENPVLPPDQRLFVARFATAFVLFSLLVNGTTLRWAIRVLGLDRLSPQNQALQWQAVHLATTEVLGRMAETARTFHLPEEIARQAASEYRTGMEAGLAQEDFDLALPERDRLIIGLVTLATRERSLIPLFGSGVISIRNLDTMMRNTGDMIDAARRDGRLGYNRAAQRILESDWTMPILEWLDRHLGLRRPLENALSDRFELLLCRRAVLEQLRRYNQASIGPLLSGRMTVLLDSVLAGRIERLDQAVDQMRARFPEITATLEKRLLLLQGLRDGARVIDRIRDESLISPEVADRIQRTMRASWRIALTRPPHRRGGQERPQDGAPDTAP</sequence>
<evidence type="ECO:0000256" key="3">
    <source>
        <dbReference type="ARBA" id="ARBA00022475"/>
    </source>
</evidence>
<feature type="transmembrane region" description="Helical" evidence="11">
    <location>
        <begin position="35"/>
        <end position="54"/>
    </location>
</feature>
<name>A0A1L7ALC1_9PROT</name>
<dbReference type="Proteomes" id="UP001258945">
    <property type="component" value="Unassembled WGS sequence"/>
</dbReference>
<dbReference type="InterPro" id="IPR018422">
    <property type="entry name" value="Cation/H_exchanger_CPA1"/>
</dbReference>
<comment type="subcellular location">
    <subcellularLocation>
        <location evidence="1">Cell membrane</location>
        <topology evidence="1">Multi-pass membrane protein</topology>
    </subcellularLocation>
</comment>
<evidence type="ECO:0000256" key="11">
    <source>
        <dbReference type="SAM" id="Phobius"/>
    </source>
</evidence>
<evidence type="ECO:0000313" key="15">
    <source>
        <dbReference type="Proteomes" id="UP000185494"/>
    </source>
</evidence>
<dbReference type="GO" id="GO:0051453">
    <property type="term" value="P:regulation of intracellular pH"/>
    <property type="evidence" value="ECO:0007669"/>
    <property type="project" value="TreeGrafter"/>
</dbReference>
<keyword evidence="6" id="KW-0915">Sodium</keyword>
<feature type="transmembrane region" description="Helical" evidence="11">
    <location>
        <begin position="320"/>
        <end position="348"/>
    </location>
</feature>
<feature type="transmembrane region" description="Helical" evidence="11">
    <location>
        <begin position="132"/>
        <end position="152"/>
    </location>
</feature>
<feature type="transmembrane region" description="Helical" evidence="11">
    <location>
        <begin position="392"/>
        <end position="416"/>
    </location>
</feature>
<dbReference type="Proteomes" id="UP000185494">
    <property type="component" value="Chromosome 2"/>
</dbReference>
<keyword evidence="9" id="KW-0739">Sodium transport</keyword>
<evidence type="ECO:0000313" key="13">
    <source>
        <dbReference type="EMBL" id="APT59571.1"/>
    </source>
</evidence>
<dbReference type="RefSeq" id="WP_075800283.1">
    <property type="nucleotide sequence ID" value="NZ_CP015584.1"/>
</dbReference>
<feature type="transmembrane region" description="Helical" evidence="11">
    <location>
        <begin position="254"/>
        <end position="273"/>
    </location>
</feature>
<keyword evidence="3" id="KW-1003">Cell membrane</keyword>
<evidence type="ECO:0000256" key="7">
    <source>
        <dbReference type="ARBA" id="ARBA00023065"/>
    </source>
</evidence>
<gene>
    <name evidence="13" type="ORF">RGI145_19700</name>
    <name evidence="14" type="ORF">RQ831_23435</name>
</gene>
<dbReference type="Gene3D" id="6.10.140.1330">
    <property type="match status" value="1"/>
</dbReference>
<evidence type="ECO:0000256" key="4">
    <source>
        <dbReference type="ARBA" id="ARBA00022692"/>
    </source>
</evidence>
<evidence type="ECO:0000313" key="16">
    <source>
        <dbReference type="Proteomes" id="UP001258945"/>
    </source>
</evidence>
<reference evidence="14 16" key="2">
    <citation type="journal article" date="2019" name="Microb. Pathog.">
        <title>Comparison of VITEK 2, MALDI-TOF MS, 16S rRNA gene sequencing, and whole-genome sequencing for identification of Roseomonas mucosa.</title>
        <authorList>
            <person name="Rudolph W.W."/>
            <person name="Gunzer F."/>
            <person name="Trauth M."/>
            <person name="Bunk B."/>
            <person name="Bigge R."/>
            <person name="Schrottner P."/>
        </authorList>
    </citation>
    <scope>NUCLEOTIDE SEQUENCE [LARGE SCALE GENOMIC DNA]</scope>
    <source>
        <strain evidence="14 16">DSM 103800</strain>
    </source>
</reference>
<reference evidence="14" key="3">
    <citation type="submission" date="2023-09" db="EMBL/GenBank/DDBJ databases">
        <authorList>
            <person name="Schober I."/>
            <person name="Bunk B."/>
        </authorList>
    </citation>
    <scope>NUCLEOTIDE SEQUENCE</scope>
    <source>
        <strain evidence="14">DSM 103800</strain>
    </source>
</reference>
<protein>
    <submittedName>
        <fullName evidence="14">Cation:proton antiporter</fullName>
    </submittedName>
    <submittedName>
        <fullName evidence="13">Sodium:proton exchanger</fullName>
    </submittedName>
</protein>
<dbReference type="STRING" id="257708.RGI145_19700"/>
<dbReference type="EMBL" id="JAVVDO010000104">
    <property type="protein sequence ID" value="MDT8334008.1"/>
    <property type="molecule type" value="Genomic_DNA"/>
</dbReference>
<feature type="transmembrane region" description="Helical" evidence="11">
    <location>
        <begin position="360"/>
        <end position="380"/>
    </location>
</feature>
<keyword evidence="4 11" id="KW-0812">Transmembrane</keyword>
<dbReference type="InterPro" id="IPR006153">
    <property type="entry name" value="Cation/H_exchanger_TM"/>
</dbReference>
<organism evidence="13 15">
    <name type="scientific">Roseomonas gilardii</name>
    <dbReference type="NCBI Taxonomy" id="257708"/>
    <lineage>
        <taxon>Bacteria</taxon>
        <taxon>Pseudomonadati</taxon>
        <taxon>Pseudomonadota</taxon>
        <taxon>Alphaproteobacteria</taxon>
        <taxon>Acetobacterales</taxon>
        <taxon>Roseomonadaceae</taxon>
        <taxon>Roseomonas</taxon>
    </lineage>
</organism>
<dbReference type="GO" id="GO:0005886">
    <property type="term" value="C:plasma membrane"/>
    <property type="evidence" value="ECO:0007669"/>
    <property type="project" value="UniProtKB-SubCell"/>
</dbReference>
<feature type="transmembrane region" description="Helical" evidence="11">
    <location>
        <begin position="204"/>
        <end position="234"/>
    </location>
</feature>
<evidence type="ECO:0000256" key="2">
    <source>
        <dbReference type="ARBA" id="ARBA00022448"/>
    </source>
</evidence>
<dbReference type="GO" id="GO:0015385">
    <property type="term" value="F:sodium:proton antiporter activity"/>
    <property type="evidence" value="ECO:0007669"/>
    <property type="project" value="InterPro"/>
</dbReference>
<proteinExistence type="predicted"/>
<evidence type="ECO:0000256" key="6">
    <source>
        <dbReference type="ARBA" id="ARBA00023053"/>
    </source>
</evidence>
<keyword evidence="7" id="KW-0406">Ion transport</keyword>
<reference evidence="13 15" key="1">
    <citation type="submission" date="2016-05" db="EMBL/GenBank/DDBJ databases">
        <title>Complete Genome and Methylome Analysis of Psychrotrophic Bacterial Isolates from Antarctic Lake Untersee.</title>
        <authorList>
            <person name="Fomenkov A."/>
            <person name="Akimov V.N."/>
            <person name="Vasilyeva L.V."/>
            <person name="Andersen D."/>
            <person name="Vincze T."/>
            <person name="Roberts R.J."/>
        </authorList>
    </citation>
    <scope>NUCLEOTIDE SEQUENCE [LARGE SCALE GENOMIC DNA]</scope>
    <source>
        <strain evidence="13 15">U14-5</strain>
    </source>
</reference>
<evidence type="ECO:0000256" key="1">
    <source>
        <dbReference type="ARBA" id="ARBA00004651"/>
    </source>
</evidence>
<accession>A0A1L7ALC1</accession>
<keyword evidence="5 11" id="KW-1133">Transmembrane helix</keyword>
<dbReference type="EMBL" id="CP015584">
    <property type="protein sequence ID" value="APT59571.1"/>
    <property type="molecule type" value="Genomic_DNA"/>
</dbReference>
<dbReference type="GO" id="GO:0015386">
    <property type="term" value="F:potassium:proton antiporter activity"/>
    <property type="evidence" value="ECO:0007669"/>
    <property type="project" value="TreeGrafter"/>
</dbReference>
<feature type="transmembrane region" description="Helical" evidence="11">
    <location>
        <begin position="285"/>
        <end position="308"/>
    </location>
</feature>
<feature type="region of interest" description="Disordered" evidence="10">
    <location>
        <begin position="687"/>
        <end position="709"/>
    </location>
</feature>
<evidence type="ECO:0000259" key="12">
    <source>
        <dbReference type="Pfam" id="PF00999"/>
    </source>
</evidence>
<evidence type="ECO:0000256" key="10">
    <source>
        <dbReference type="SAM" id="MobiDB-lite"/>
    </source>
</evidence>
<keyword evidence="2" id="KW-0813">Transport</keyword>
<dbReference type="PANTHER" id="PTHR10110">
    <property type="entry name" value="SODIUM/HYDROGEN EXCHANGER"/>
    <property type="match status" value="1"/>
</dbReference>
<dbReference type="GO" id="GO:0098719">
    <property type="term" value="P:sodium ion import across plasma membrane"/>
    <property type="evidence" value="ECO:0007669"/>
    <property type="project" value="TreeGrafter"/>
</dbReference>
<evidence type="ECO:0000256" key="8">
    <source>
        <dbReference type="ARBA" id="ARBA00023136"/>
    </source>
</evidence>
<dbReference type="AlphaFoldDB" id="A0A1L7ALC1"/>
<feature type="transmembrane region" description="Helical" evidence="11">
    <location>
        <begin position="172"/>
        <end position="192"/>
    </location>
</feature>
<evidence type="ECO:0000313" key="14">
    <source>
        <dbReference type="EMBL" id="MDT8334008.1"/>
    </source>
</evidence>
<keyword evidence="8 11" id="KW-0472">Membrane</keyword>
<keyword evidence="16" id="KW-1185">Reference proteome</keyword>
<feature type="domain" description="Cation/H+ exchanger transmembrane" evidence="12">
    <location>
        <begin position="15"/>
        <end position="415"/>
    </location>
</feature>
<dbReference type="PANTHER" id="PTHR10110:SF86">
    <property type="entry name" value="SODIUM_HYDROGEN EXCHANGER 7"/>
    <property type="match status" value="1"/>
</dbReference>
<feature type="transmembrane region" description="Helical" evidence="11">
    <location>
        <begin position="103"/>
        <end position="125"/>
    </location>
</feature>